<name>A0A6C0D9A9_9ZZZZ</name>
<sequence>MANQYLRAFVIGSSFFVFIPYFLAVKYLSDHKFTNYSYENYTLYAPIGLGLYNVLSLYIANKMNITRRYSLFLISIIAPTLVAIGVYTRKAYNYTSVDQWFNHIWKLYLIYFIVLNFIIYSLDKNI</sequence>
<keyword evidence="1" id="KW-0472">Membrane</keyword>
<protein>
    <submittedName>
        <fullName evidence="2">Uncharacterized protein</fullName>
    </submittedName>
</protein>
<organism evidence="2">
    <name type="scientific">viral metagenome</name>
    <dbReference type="NCBI Taxonomy" id="1070528"/>
    <lineage>
        <taxon>unclassified sequences</taxon>
        <taxon>metagenomes</taxon>
        <taxon>organismal metagenomes</taxon>
    </lineage>
</organism>
<feature type="transmembrane region" description="Helical" evidence="1">
    <location>
        <begin position="43"/>
        <end position="60"/>
    </location>
</feature>
<evidence type="ECO:0000256" key="1">
    <source>
        <dbReference type="SAM" id="Phobius"/>
    </source>
</evidence>
<accession>A0A6C0D9A9</accession>
<dbReference type="AlphaFoldDB" id="A0A6C0D9A9"/>
<feature type="transmembrane region" description="Helical" evidence="1">
    <location>
        <begin position="5"/>
        <end position="23"/>
    </location>
</feature>
<reference evidence="2" key="1">
    <citation type="journal article" date="2020" name="Nature">
        <title>Giant virus diversity and host interactions through global metagenomics.</title>
        <authorList>
            <person name="Schulz F."/>
            <person name="Roux S."/>
            <person name="Paez-Espino D."/>
            <person name="Jungbluth S."/>
            <person name="Walsh D.A."/>
            <person name="Denef V.J."/>
            <person name="McMahon K.D."/>
            <person name="Konstantinidis K.T."/>
            <person name="Eloe-Fadrosh E.A."/>
            <person name="Kyrpides N.C."/>
            <person name="Woyke T."/>
        </authorList>
    </citation>
    <scope>NUCLEOTIDE SEQUENCE</scope>
    <source>
        <strain evidence="2">GVMAG-M-3300023174-130</strain>
    </source>
</reference>
<keyword evidence="1" id="KW-0812">Transmembrane</keyword>
<feature type="transmembrane region" description="Helical" evidence="1">
    <location>
        <begin position="69"/>
        <end position="88"/>
    </location>
</feature>
<keyword evidence="1" id="KW-1133">Transmembrane helix</keyword>
<dbReference type="EMBL" id="MN739550">
    <property type="protein sequence ID" value="QHT12754.1"/>
    <property type="molecule type" value="Genomic_DNA"/>
</dbReference>
<feature type="transmembrane region" description="Helical" evidence="1">
    <location>
        <begin position="100"/>
        <end position="122"/>
    </location>
</feature>
<proteinExistence type="predicted"/>
<evidence type="ECO:0000313" key="2">
    <source>
        <dbReference type="EMBL" id="QHT12754.1"/>
    </source>
</evidence>